<dbReference type="AlphaFoldDB" id="A0AA87W0H8"/>
<sequence>MTENTDNAPFDPALGAIEPHAGTLTAPPDGQQLYKIMTIENLLRSVSGGYLYFNRVDSYKDFRNADGHDGEQLQQDRAANEAAKFERAPDFSGADYYDRCRNRTYACCFSLENSDYIWHEYGNGSAHGKVGIAFDFAKLRAVINEIMSVRNGLLYRGNACKQIFSVNYGIVDYLSWEEVRENIDRMPNPIRYTYVKDKSYADERELRISLSAIGMGHFVLADGTKMEFAPGLELGFDYRKAMTDGTITEVFPGPGCDLDFLRDELGKLGIKAVDGAA</sequence>
<evidence type="ECO:0000313" key="1">
    <source>
        <dbReference type="EMBL" id="GGI20795.1"/>
    </source>
</evidence>
<dbReference type="EMBL" id="BMHC01000001">
    <property type="protein sequence ID" value="GGI20795.1"/>
    <property type="molecule type" value="Genomic_DNA"/>
</dbReference>
<evidence type="ECO:0008006" key="3">
    <source>
        <dbReference type="Google" id="ProtNLM"/>
    </source>
</evidence>
<name>A0AA87W0H8_9BRAD</name>
<reference evidence="1" key="2">
    <citation type="submission" date="2022-12" db="EMBL/GenBank/DDBJ databases">
        <authorList>
            <person name="Sun Q."/>
            <person name="Zhou Y."/>
        </authorList>
    </citation>
    <scope>NUCLEOTIDE SEQUENCE</scope>
    <source>
        <strain evidence="1">CGMCC 1.15034</strain>
    </source>
</reference>
<accession>A0AA87W0H8</accession>
<reference evidence="1" key="1">
    <citation type="journal article" date="2014" name="Int. J. Syst. Evol. Microbiol.">
        <title>Complete genome sequence of Corynebacterium casei LMG S-19264T (=DSM 44701T), isolated from a smear-ripened cheese.</title>
        <authorList>
            <consortium name="US DOE Joint Genome Institute (JGI-PGF)"/>
            <person name="Walter F."/>
            <person name="Albersmeier A."/>
            <person name="Kalinowski J."/>
            <person name="Ruckert C."/>
        </authorList>
    </citation>
    <scope>NUCLEOTIDE SEQUENCE</scope>
    <source>
        <strain evidence="1">CGMCC 1.15034</strain>
    </source>
</reference>
<dbReference type="RefSeq" id="WP_006022660.1">
    <property type="nucleotide sequence ID" value="NZ_BMHC01000001.1"/>
</dbReference>
<protein>
    <recommendedName>
        <fullName evidence="3">DUF2971 domain-containing protein</fullName>
    </recommendedName>
</protein>
<gene>
    <name evidence="1" type="ORF">GCM10010987_11140</name>
</gene>
<organism evidence="1 2">
    <name type="scientific">Bradyrhizobium guangdongense</name>
    <dbReference type="NCBI Taxonomy" id="1325090"/>
    <lineage>
        <taxon>Bacteria</taxon>
        <taxon>Pseudomonadati</taxon>
        <taxon>Pseudomonadota</taxon>
        <taxon>Alphaproteobacteria</taxon>
        <taxon>Hyphomicrobiales</taxon>
        <taxon>Nitrobacteraceae</taxon>
        <taxon>Bradyrhizobium</taxon>
    </lineage>
</organism>
<comment type="caution">
    <text evidence="1">The sequence shown here is derived from an EMBL/GenBank/DDBJ whole genome shotgun (WGS) entry which is preliminary data.</text>
</comment>
<evidence type="ECO:0000313" key="2">
    <source>
        <dbReference type="Proteomes" id="UP000625079"/>
    </source>
</evidence>
<dbReference type="Proteomes" id="UP000625079">
    <property type="component" value="Unassembled WGS sequence"/>
</dbReference>
<proteinExistence type="predicted"/>